<proteinExistence type="predicted"/>
<comment type="caution">
    <text evidence="1">The sequence shown here is derived from an EMBL/GenBank/DDBJ whole genome shotgun (WGS) entry which is preliminary data.</text>
</comment>
<evidence type="ECO:0000313" key="2">
    <source>
        <dbReference type="Proteomes" id="UP001292094"/>
    </source>
</evidence>
<organism evidence="1 2">
    <name type="scientific">Petrolisthes manimaculis</name>
    <dbReference type="NCBI Taxonomy" id="1843537"/>
    <lineage>
        <taxon>Eukaryota</taxon>
        <taxon>Metazoa</taxon>
        <taxon>Ecdysozoa</taxon>
        <taxon>Arthropoda</taxon>
        <taxon>Crustacea</taxon>
        <taxon>Multicrustacea</taxon>
        <taxon>Malacostraca</taxon>
        <taxon>Eumalacostraca</taxon>
        <taxon>Eucarida</taxon>
        <taxon>Decapoda</taxon>
        <taxon>Pleocyemata</taxon>
        <taxon>Anomura</taxon>
        <taxon>Galatheoidea</taxon>
        <taxon>Porcellanidae</taxon>
        <taxon>Petrolisthes</taxon>
    </lineage>
</organism>
<protein>
    <submittedName>
        <fullName evidence="1">Uncharacterized protein</fullName>
    </submittedName>
</protein>
<dbReference type="AlphaFoldDB" id="A0AAE1UF84"/>
<dbReference type="EMBL" id="JAWZYT010000531">
    <property type="protein sequence ID" value="KAK4322218.1"/>
    <property type="molecule type" value="Genomic_DNA"/>
</dbReference>
<gene>
    <name evidence="1" type="ORF">Pmani_007016</name>
</gene>
<accession>A0AAE1UF84</accession>
<name>A0AAE1UF84_9EUCA</name>
<evidence type="ECO:0000313" key="1">
    <source>
        <dbReference type="EMBL" id="KAK4322218.1"/>
    </source>
</evidence>
<dbReference type="Proteomes" id="UP001292094">
    <property type="component" value="Unassembled WGS sequence"/>
</dbReference>
<keyword evidence="2" id="KW-1185">Reference proteome</keyword>
<sequence>MTTPLPLACSSISQRCQNDCSSDTTANLHIEGWVHLPVHFPVSSSSSNTMSLLDYLDKGLVNRDPEFTS</sequence>
<reference evidence="1" key="1">
    <citation type="submission" date="2023-11" db="EMBL/GenBank/DDBJ databases">
        <title>Genome assemblies of two species of porcelain crab, Petrolisthes cinctipes and Petrolisthes manimaculis (Anomura: Porcellanidae).</title>
        <authorList>
            <person name="Angst P."/>
        </authorList>
    </citation>
    <scope>NUCLEOTIDE SEQUENCE</scope>
    <source>
        <strain evidence="1">PB745_02</strain>
        <tissue evidence="1">Gill</tissue>
    </source>
</reference>